<sequence>MPSIMQYYRLLVCQRTTLVPAILAMKNVGAVQIYGVGERGMRHLGLLDAIARLPNCDPYLRTPLPALSNFRSLHNFSLFTTRLSPSLVDGIRGLINQSPALINNQPYRRLIDFDQLLPNPPPSTPALAQLTLTKDRVRLTAASVPFLKSLTCLILRESALMAEPAFWAALEQSGVALRTLSAYPLSPALIKYLLSFSGLVNLYVLADPHQLVHYAAGASAQYHEECFQLVLPQHRLTMEIAATGPRHHNSWSMTEDFLNRVLLCTSLKELSVTVHIPSKSGEVESEFPPTNSPLISMDFLLKGVAKGLPNLQSLTIYPSPLLPAESR</sequence>
<name>A0A4Y7TQX0_COPMI</name>
<comment type="caution">
    <text evidence="1">The sequence shown here is derived from an EMBL/GenBank/DDBJ whole genome shotgun (WGS) entry which is preliminary data.</text>
</comment>
<protein>
    <recommendedName>
        <fullName evidence="3">F-box domain-containing protein</fullName>
    </recommendedName>
</protein>
<dbReference type="OrthoDB" id="2986625at2759"/>
<evidence type="ECO:0000313" key="1">
    <source>
        <dbReference type="EMBL" id="TEB36575.1"/>
    </source>
</evidence>
<dbReference type="STRING" id="71717.A0A4Y7TQX0"/>
<organism evidence="1 2">
    <name type="scientific">Coprinellus micaceus</name>
    <name type="common">Glistening ink-cap mushroom</name>
    <name type="synonym">Coprinus micaceus</name>
    <dbReference type="NCBI Taxonomy" id="71717"/>
    <lineage>
        <taxon>Eukaryota</taxon>
        <taxon>Fungi</taxon>
        <taxon>Dikarya</taxon>
        <taxon>Basidiomycota</taxon>
        <taxon>Agaricomycotina</taxon>
        <taxon>Agaricomycetes</taxon>
        <taxon>Agaricomycetidae</taxon>
        <taxon>Agaricales</taxon>
        <taxon>Agaricineae</taxon>
        <taxon>Psathyrellaceae</taxon>
        <taxon>Coprinellus</taxon>
    </lineage>
</organism>
<evidence type="ECO:0000313" key="2">
    <source>
        <dbReference type="Proteomes" id="UP000298030"/>
    </source>
</evidence>
<dbReference type="Proteomes" id="UP000298030">
    <property type="component" value="Unassembled WGS sequence"/>
</dbReference>
<gene>
    <name evidence="1" type="ORF">FA13DRAFT_1810241</name>
</gene>
<dbReference type="AlphaFoldDB" id="A0A4Y7TQX0"/>
<evidence type="ECO:0008006" key="3">
    <source>
        <dbReference type="Google" id="ProtNLM"/>
    </source>
</evidence>
<reference evidence="1 2" key="1">
    <citation type="journal article" date="2019" name="Nat. Ecol. Evol.">
        <title>Megaphylogeny resolves global patterns of mushroom evolution.</title>
        <authorList>
            <person name="Varga T."/>
            <person name="Krizsan K."/>
            <person name="Foldi C."/>
            <person name="Dima B."/>
            <person name="Sanchez-Garcia M."/>
            <person name="Sanchez-Ramirez S."/>
            <person name="Szollosi G.J."/>
            <person name="Szarkandi J.G."/>
            <person name="Papp V."/>
            <person name="Albert L."/>
            <person name="Andreopoulos W."/>
            <person name="Angelini C."/>
            <person name="Antonin V."/>
            <person name="Barry K.W."/>
            <person name="Bougher N.L."/>
            <person name="Buchanan P."/>
            <person name="Buyck B."/>
            <person name="Bense V."/>
            <person name="Catcheside P."/>
            <person name="Chovatia M."/>
            <person name="Cooper J."/>
            <person name="Damon W."/>
            <person name="Desjardin D."/>
            <person name="Finy P."/>
            <person name="Geml J."/>
            <person name="Haridas S."/>
            <person name="Hughes K."/>
            <person name="Justo A."/>
            <person name="Karasinski D."/>
            <person name="Kautmanova I."/>
            <person name="Kiss B."/>
            <person name="Kocsube S."/>
            <person name="Kotiranta H."/>
            <person name="LaButti K.M."/>
            <person name="Lechner B.E."/>
            <person name="Liimatainen K."/>
            <person name="Lipzen A."/>
            <person name="Lukacs Z."/>
            <person name="Mihaltcheva S."/>
            <person name="Morgado L.N."/>
            <person name="Niskanen T."/>
            <person name="Noordeloos M.E."/>
            <person name="Ohm R.A."/>
            <person name="Ortiz-Santana B."/>
            <person name="Ovrebo C."/>
            <person name="Racz N."/>
            <person name="Riley R."/>
            <person name="Savchenko A."/>
            <person name="Shiryaev A."/>
            <person name="Soop K."/>
            <person name="Spirin V."/>
            <person name="Szebenyi C."/>
            <person name="Tomsovsky M."/>
            <person name="Tulloss R.E."/>
            <person name="Uehling J."/>
            <person name="Grigoriev I.V."/>
            <person name="Vagvolgyi C."/>
            <person name="Papp T."/>
            <person name="Martin F.M."/>
            <person name="Miettinen O."/>
            <person name="Hibbett D.S."/>
            <person name="Nagy L.G."/>
        </authorList>
    </citation>
    <scope>NUCLEOTIDE SEQUENCE [LARGE SCALE GENOMIC DNA]</scope>
    <source>
        <strain evidence="1 2">FP101781</strain>
    </source>
</reference>
<accession>A0A4Y7TQX0</accession>
<keyword evidence="2" id="KW-1185">Reference proteome</keyword>
<dbReference type="EMBL" id="QPFP01000005">
    <property type="protein sequence ID" value="TEB36575.1"/>
    <property type="molecule type" value="Genomic_DNA"/>
</dbReference>
<proteinExistence type="predicted"/>